<reference evidence="3" key="2">
    <citation type="submission" date="2024-01" db="EMBL/GenBank/DDBJ databases">
        <title>Roseobacter fucihabitans sp. nov., isolated from the brown alga Fucus spiralis.</title>
        <authorList>
            <person name="Hahnke S."/>
            <person name="Berger M."/>
            <person name="Schlingloff A."/>
            <person name="Athale I."/>
            <person name="Neumann-Schaal M."/>
            <person name="Adenaya A."/>
            <person name="Poehlein A."/>
            <person name="Daniel R."/>
            <person name="Pertersen J."/>
            <person name="Brinkhoff T."/>
        </authorList>
    </citation>
    <scope>NUCLEOTIDE SEQUENCE [LARGE SCALE GENOMIC DNA]</scope>
    <source>
        <strain evidence="3">B14</strain>
    </source>
</reference>
<dbReference type="RefSeq" id="WP_187428961.1">
    <property type="nucleotide sequence ID" value="NZ_CP143423.1"/>
</dbReference>
<dbReference type="Proteomes" id="UP001318682">
    <property type="component" value="Chromosome"/>
</dbReference>
<keyword evidence="1" id="KW-1133">Transmembrane helix</keyword>
<keyword evidence="1" id="KW-0472">Membrane</keyword>
<gene>
    <name evidence="2" type="ORF">ROLI_036020</name>
</gene>
<reference evidence="2 3" key="1">
    <citation type="submission" date="2015-07" db="EMBL/GenBank/DDBJ databases">
        <authorList>
            <person name="Voget S."/>
            <person name="Dogs M."/>
            <person name="Brinkhoff T.H."/>
            <person name="Daniel R."/>
        </authorList>
    </citation>
    <scope>NUCLEOTIDE SEQUENCE [LARGE SCALE GENOMIC DNA]</scope>
    <source>
        <strain evidence="2 3">B14</strain>
    </source>
</reference>
<feature type="transmembrane region" description="Helical" evidence="1">
    <location>
        <begin position="109"/>
        <end position="131"/>
    </location>
</feature>
<keyword evidence="1" id="KW-0812">Transmembrane</keyword>
<keyword evidence="3" id="KW-1185">Reference proteome</keyword>
<evidence type="ECO:0000313" key="2">
    <source>
        <dbReference type="EMBL" id="WVX50504.1"/>
    </source>
</evidence>
<proteinExistence type="predicted"/>
<organism evidence="2 3">
    <name type="scientific">Roseobacter fucihabitans</name>
    <dbReference type="NCBI Taxonomy" id="1537242"/>
    <lineage>
        <taxon>Bacteria</taxon>
        <taxon>Pseudomonadati</taxon>
        <taxon>Pseudomonadota</taxon>
        <taxon>Alphaproteobacteria</taxon>
        <taxon>Rhodobacterales</taxon>
        <taxon>Roseobacteraceae</taxon>
        <taxon>Roseobacter</taxon>
    </lineage>
</organism>
<name>A0ABZ2BWT3_9RHOB</name>
<dbReference type="EMBL" id="CP143423">
    <property type="protein sequence ID" value="WVX50504.1"/>
    <property type="molecule type" value="Genomic_DNA"/>
</dbReference>
<evidence type="ECO:0000313" key="3">
    <source>
        <dbReference type="Proteomes" id="UP001318682"/>
    </source>
</evidence>
<accession>A0ABZ2BWT3</accession>
<evidence type="ECO:0000256" key="1">
    <source>
        <dbReference type="SAM" id="Phobius"/>
    </source>
</evidence>
<sequence length="179" mass="19880">MSDMPLTRMWMMRAGFAALVCVILFFHLLPLQTTPQRWVGPDFLLAFALAWSARRPEYVPTLALAGLFLLADLLLQRPPGLWAMLALLACEQIKTRADGSRDTNFVAEWLGVCALIIAINLGYRVILMITFVDLPSFGLTLSETIMTIIFYPLVALSTQFLMGVRKATPGDLDTIGSRS</sequence>
<evidence type="ECO:0008006" key="4">
    <source>
        <dbReference type="Google" id="ProtNLM"/>
    </source>
</evidence>
<protein>
    <recommendedName>
        <fullName evidence="4">Rod shape-determining protein MreD</fullName>
    </recommendedName>
</protein>
<feature type="transmembrane region" description="Helical" evidence="1">
    <location>
        <begin position="137"/>
        <end position="156"/>
    </location>
</feature>